<sequence length="231" mass="27228">MTKKLFLFLTLVCFSLFSKAQIGEDKVGAWYMYFWNTQFKESQWGLQGDIQYRNWNLIGDLEQLLLRGGITYTPKTANIKFTLGYGNITTGAFGSDADDTVNESRIYQEALFPSKVGNRLYFNHRIRYEQRWVENQDFRTRYRYNLFLNVPLNQSEISKGAIYLALYNELFLNGERNIGDNRRVELFDRNRTYLGLGYSLSPKVNIQLGYMRQVTDNWGKNQLQFSLHHKI</sequence>
<proteinExistence type="predicted"/>
<dbReference type="Proteomes" id="UP001595812">
    <property type="component" value="Unassembled WGS sequence"/>
</dbReference>
<feature type="chain" id="PRO_5047303192" evidence="1">
    <location>
        <begin position="21"/>
        <end position="231"/>
    </location>
</feature>
<evidence type="ECO:0000313" key="2">
    <source>
        <dbReference type="EMBL" id="MFC3876519.1"/>
    </source>
</evidence>
<reference evidence="3" key="1">
    <citation type="journal article" date="2019" name="Int. J. Syst. Evol. Microbiol.">
        <title>The Global Catalogue of Microorganisms (GCM) 10K type strain sequencing project: providing services to taxonomists for standard genome sequencing and annotation.</title>
        <authorList>
            <consortium name="The Broad Institute Genomics Platform"/>
            <consortium name="The Broad Institute Genome Sequencing Center for Infectious Disease"/>
            <person name="Wu L."/>
            <person name="Ma J."/>
        </authorList>
    </citation>
    <scope>NUCLEOTIDE SEQUENCE [LARGE SCALE GENOMIC DNA]</scope>
    <source>
        <strain evidence="3">CECT 8979</strain>
    </source>
</reference>
<gene>
    <name evidence="2" type="ORF">ACFOSX_04675</name>
</gene>
<dbReference type="RefSeq" id="WP_386097505.1">
    <property type="nucleotide sequence ID" value="NZ_JBHSAT010000004.1"/>
</dbReference>
<keyword evidence="3" id="KW-1185">Reference proteome</keyword>
<protein>
    <submittedName>
        <fullName evidence="2">DUF2490 domain-containing protein</fullName>
    </submittedName>
</protein>
<dbReference type="InterPro" id="IPR019619">
    <property type="entry name" value="DUF2490"/>
</dbReference>
<organism evidence="2 3">
    <name type="scientific">Winogradskyella maritima</name>
    <dbReference type="NCBI Taxonomy" id="1517766"/>
    <lineage>
        <taxon>Bacteria</taxon>
        <taxon>Pseudomonadati</taxon>
        <taxon>Bacteroidota</taxon>
        <taxon>Flavobacteriia</taxon>
        <taxon>Flavobacteriales</taxon>
        <taxon>Flavobacteriaceae</taxon>
        <taxon>Winogradskyella</taxon>
    </lineage>
</organism>
<dbReference type="EMBL" id="JBHSAT010000004">
    <property type="protein sequence ID" value="MFC3876519.1"/>
    <property type="molecule type" value="Genomic_DNA"/>
</dbReference>
<dbReference type="Pfam" id="PF10677">
    <property type="entry name" value="DUF2490"/>
    <property type="match status" value="1"/>
</dbReference>
<accession>A0ABV8AGF2</accession>
<keyword evidence="1" id="KW-0732">Signal</keyword>
<evidence type="ECO:0000313" key="3">
    <source>
        <dbReference type="Proteomes" id="UP001595812"/>
    </source>
</evidence>
<name>A0ABV8AGF2_9FLAO</name>
<evidence type="ECO:0000256" key="1">
    <source>
        <dbReference type="SAM" id="SignalP"/>
    </source>
</evidence>
<comment type="caution">
    <text evidence="2">The sequence shown here is derived from an EMBL/GenBank/DDBJ whole genome shotgun (WGS) entry which is preliminary data.</text>
</comment>
<feature type="signal peptide" evidence="1">
    <location>
        <begin position="1"/>
        <end position="20"/>
    </location>
</feature>